<gene>
    <name evidence="2" type="ORF">DES38_11631</name>
</gene>
<dbReference type="Gene3D" id="3.40.50.1820">
    <property type="entry name" value="alpha/beta hydrolase"/>
    <property type="match status" value="1"/>
</dbReference>
<organism evidence="2 3">
    <name type="scientific">Streptohalobacillus salinus</name>
    <dbReference type="NCBI Taxonomy" id="621096"/>
    <lineage>
        <taxon>Bacteria</taxon>
        <taxon>Bacillati</taxon>
        <taxon>Bacillota</taxon>
        <taxon>Bacilli</taxon>
        <taxon>Bacillales</taxon>
        <taxon>Bacillaceae</taxon>
        <taxon>Streptohalobacillus</taxon>
    </lineage>
</organism>
<dbReference type="InterPro" id="IPR000073">
    <property type="entry name" value="AB_hydrolase_1"/>
</dbReference>
<dbReference type="Pfam" id="PF12146">
    <property type="entry name" value="Hydrolase_4"/>
    <property type="match status" value="1"/>
</dbReference>
<dbReference type="InterPro" id="IPR029058">
    <property type="entry name" value="AB_hydrolase_fold"/>
</dbReference>
<dbReference type="OrthoDB" id="9776685at2"/>
<dbReference type="PRINTS" id="PR00111">
    <property type="entry name" value="ABHYDROLASE"/>
</dbReference>
<protein>
    <recommendedName>
        <fullName evidence="1">Serine aminopeptidase S33 domain-containing protein</fullName>
    </recommendedName>
</protein>
<evidence type="ECO:0000313" key="3">
    <source>
        <dbReference type="Proteomes" id="UP000247922"/>
    </source>
</evidence>
<name>A0A2V3W2C6_9BACI</name>
<dbReference type="EMBL" id="QJJR01000016">
    <property type="protein sequence ID" value="PXW87344.1"/>
    <property type="molecule type" value="Genomic_DNA"/>
</dbReference>
<dbReference type="PANTHER" id="PTHR43358">
    <property type="entry name" value="ALPHA/BETA-HYDROLASE"/>
    <property type="match status" value="1"/>
</dbReference>
<dbReference type="InterPro" id="IPR052920">
    <property type="entry name" value="DNA-binding_regulatory"/>
</dbReference>
<evidence type="ECO:0000259" key="1">
    <source>
        <dbReference type="Pfam" id="PF12146"/>
    </source>
</evidence>
<feature type="domain" description="Serine aminopeptidase S33" evidence="1">
    <location>
        <begin position="89"/>
        <end position="193"/>
    </location>
</feature>
<proteinExistence type="predicted"/>
<dbReference type="Proteomes" id="UP000247922">
    <property type="component" value="Unassembled WGS sequence"/>
</dbReference>
<accession>A0A2V3W2C6</accession>
<evidence type="ECO:0000313" key="2">
    <source>
        <dbReference type="EMBL" id="PXW87344.1"/>
    </source>
</evidence>
<sequence>MKKKTKIGLIGALGATTSALLYSSVYFYKQAVKKTEQPVEYDYDPIKVVANDPWEKEKLWYQTTPRKILMIQSSDALNLSALFIEHTTPTKKVAILAHGYSGNNREMAPFASLFHELGFHILLPDARGHGESDGNYIGFGWPERKDYLIWIRKMIERFGTDCEIVLYGISMGGATVLNVSGEGLPDNVKAVVEDCGYSSVAKELAYQIKAMYKLPAYPFIPLTSLLTKLKVGYSFEEAAPEEQVKKSTTPTLFPTCSQVIFIKNNQYLIIIRLRFEKIMVYKHSK</sequence>
<dbReference type="SUPFAM" id="SSF53474">
    <property type="entry name" value="alpha/beta-Hydrolases"/>
    <property type="match status" value="1"/>
</dbReference>
<dbReference type="AlphaFoldDB" id="A0A2V3W2C6"/>
<dbReference type="InterPro" id="IPR022742">
    <property type="entry name" value="Hydrolase_4"/>
</dbReference>
<comment type="caution">
    <text evidence="2">The sequence shown here is derived from an EMBL/GenBank/DDBJ whole genome shotgun (WGS) entry which is preliminary data.</text>
</comment>
<keyword evidence="3" id="KW-1185">Reference proteome</keyword>
<dbReference type="RefSeq" id="WP_110252104.1">
    <property type="nucleotide sequence ID" value="NZ_QJJR01000016.1"/>
</dbReference>
<reference evidence="2 3" key="1">
    <citation type="submission" date="2018-05" db="EMBL/GenBank/DDBJ databases">
        <title>Genomic Encyclopedia of Type Strains, Phase IV (KMG-IV): sequencing the most valuable type-strain genomes for metagenomic binning, comparative biology and taxonomic classification.</title>
        <authorList>
            <person name="Goeker M."/>
        </authorList>
    </citation>
    <scope>NUCLEOTIDE SEQUENCE [LARGE SCALE GENOMIC DNA]</scope>
    <source>
        <strain evidence="2 3">DSM 22440</strain>
    </source>
</reference>
<dbReference type="PANTHER" id="PTHR43358:SF4">
    <property type="entry name" value="ALPHA_BETA HYDROLASE FOLD-1 DOMAIN-CONTAINING PROTEIN"/>
    <property type="match status" value="1"/>
</dbReference>